<evidence type="ECO:0000313" key="2">
    <source>
        <dbReference type="Proteomes" id="UP000284361"/>
    </source>
</evidence>
<dbReference type="AlphaFoldDB" id="A0A414G374"/>
<gene>
    <name evidence="1" type="ORF">DW789_01265</name>
</gene>
<accession>A0A414G374</accession>
<protein>
    <submittedName>
        <fullName evidence="1">Uncharacterized protein</fullName>
    </submittedName>
</protein>
<organism evidence="1 2">
    <name type="scientific">Phocaeicola plebeius</name>
    <dbReference type="NCBI Taxonomy" id="310297"/>
    <lineage>
        <taxon>Bacteria</taxon>
        <taxon>Pseudomonadati</taxon>
        <taxon>Bacteroidota</taxon>
        <taxon>Bacteroidia</taxon>
        <taxon>Bacteroidales</taxon>
        <taxon>Bacteroidaceae</taxon>
        <taxon>Phocaeicola</taxon>
    </lineage>
</organism>
<proteinExistence type="predicted"/>
<name>A0A414G374_9BACT</name>
<sequence>MKVWTDLANQIRENLCEKRDFGQKFRNVFEKTLLRLEKNATVFGSKCTCVLEKPFLGVLS</sequence>
<dbReference type="EMBL" id="QSJG01000001">
    <property type="protein sequence ID" value="RHD59133.1"/>
    <property type="molecule type" value="Genomic_DNA"/>
</dbReference>
<dbReference type="Proteomes" id="UP000284361">
    <property type="component" value="Unassembled WGS sequence"/>
</dbReference>
<reference evidence="1 2" key="1">
    <citation type="submission" date="2018-08" db="EMBL/GenBank/DDBJ databases">
        <title>A genome reference for cultivated species of the human gut microbiota.</title>
        <authorList>
            <person name="Zou Y."/>
            <person name="Xue W."/>
            <person name="Luo G."/>
        </authorList>
    </citation>
    <scope>NUCLEOTIDE SEQUENCE [LARGE SCALE GENOMIC DNA]</scope>
    <source>
        <strain evidence="1 2">AM31-10</strain>
    </source>
</reference>
<comment type="caution">
    <text evidence="1">The sequence shown here is derived from an EMBL/GenBank/DDBJ whole genome shotgun (WGS) entry which is preliminary data.</text>
</comment>
<evidence type="ECO:0000313" key="1">
    <source>
        <dbReference type="EMBL" id="RHD59133.1"/>
    </source>
</evidence>